<protein>
    <submittedName>
        <fullName evidence="2">Uncharacterized protein</fullName>
    </submittedName>
</protein>
<dbReference type="AlphaFoldDB" id="A0ABC8TZT7"/>
<reference evidence="2 3" key="1">
    <citation type="submission" date="2024-02" db="EMBL/GenBank/DDBJ databases">
        <authorList>
            <person name="Vignale AGUSTIN F."/>
            <person name="Sosa J E."/>
            <person name="Modenutti C."/>
        </authorList>
    </citation>
    <scope>NUCLEOTIDE SEQUENCE [LARGE SCALE GENOMIC DNA]</scope>
</reference>
<proteinExistence type="predicted"/>
<sequence length="222" mass="25519">MGFEHPRVDPSGEVAKPSDDSDLSSEPYDDGILMAHMLEIFSGLLLPSNLLYESAHDDVLDFITCFLVVHRLWWWMCTAVVWKTWCTWNIYATVEKMDNEDLGSIDKKMDNNLNLNFQILWKKSYGQISIGRESRGLWINQMESVMPSNRVLARELVDLIEKRLGDRLQKIEKDNANVIKLLKDYELWTGTSQGGSHLRKGVTNRGHPHDTFPRTLGKSAPR</sequence>
<gene>
    <name evidence="2" type="ORF">ILEXP_LOCUS42678</name>
</gene>
<feature type="region of interest" description="Disordered" evidence="1">
    <location>
        <begin position="1"/>
        <end position="25"/>
    </location>
</feature>
<accession>A0ABC8TZT7</accession>
<evidence type="ECO:0000256" key="1">
    <source>
        <dbReference type="SAM" id="MobiDB-lite"/>
    </source>
</evidence>
<evidence type="ECO:0000313" key="2">
    <source>
        <dbReference type="EMBL" id="CAK9172976.1"/>
    </source>
</evidence>
<dbReference type="EMBL" id="CAUOFW020006124">
    <property type="protein sequence ID" value="CAK9172976.1"/>
    <property type="molecule type" value="Genomic_DNA"/>
</dbReference>
<evidence type="ECO:0000313" key="3">
    <source>
        <dbReference type="Proteomes" id="UP001642360"/>
    </source>
</evidence>
<name>A0ABC8TZT7_9AQUA</name>
<feature type="compositionally biased region" description="Basic and acidic residues" evidence="1">
    <location>
        <begin position="1"/>
        <end position="10"/>
    </location>
</feature>
<dbReference type="Proteomes" id="UP001642360">
    <property type="component" value="Unassembled WGS sequence"/>
</dbReference>
<keyword evidence="3" id="KW-1185">Reference proteome</keyword>
<comment type="caution">
    <text evidence="2">The sequence shown here is derived from an EMBL/GenBank/DDBJ whole genome shotgun (WGS) entry which is preliminary data.</text>
</comment>
<feature type="region of interest" description="Disordered" evidence="1">
    <location>
        <begin position="193"/>
        <end position="222"/>
    </location>
</feature>
<organism evidence="2 3">
    <name type="scientific">Ilex paraguariensis</name>
    <name type="common">yerba mate</name>
    <dbReference type="NCBI Taxonomy" id="185542"/>
    <lineage>
        <taxon>Eukaryota</taxon>
        <taxon>Viridiplantae</taxon>
        <taxon>Streptophyta</taxon>
        <taxon>Embryophyta</taxon>
        <taxon>Tracheophyta</taxon>
        <taxon>Spermatophyta</taxon>
        <taxon>Magnoliopsida</taxon>
        <taxon>eudicotyledons</taxon>
        <taxon>Gunneridae</taxon>
        <taxon>Pentapetalae</taxon>
        <taxon>asterids</taxon>
        <taxon>campanulids</taxon>
        <taxon>Aquifoliales</taxon>
        <taxon>Aquifoliaceae</taxon>
        <taxon>Ilex</taxon>
    </lineage>
</organism>